<protein>
    <submittedName>
        <fullName evidence="1">Uncharacterized protein</fullName>
    </submittedName>
</protein>
<dbReference type="Proteomes" id="UP000800094">
    <property type="component" value="Unassembled WGS sequence"/>
</dbReference>
<dbReference type="AlphaFoldDB" id="A0A6A6J517"/>
<keyword evidence="2" id="KW-1185">Reference proteome</keyword>
<evidence type="ECO:0000313" key="1">
    <source>
        <dbReference type="EMBL" id="KAF2257467.1"/>
    </source>
</evidence>
<proteinExistence type="predicted"/>
<gene>
    <name evidence="1" type="ORF">BU26DRAFT_514141</name>
</gene>
<evidence type="ECO:0000313" key="2">
    <source>
        <dbReference type="Proteomes" id="UP000800094"/>
    </source>
</evidence>
<accession>A0A6A6J517</accession>
<dbReference type="EMBL" id="ML987189">
    <property type="protein sequence ID" value="KAF2257467.1"/>
    <property type="molecule type" value="Genomic_DNA"/>
</dbReference>
<dbReference type="GeneID" id="54581103"/>
<dbReference type="RefSeq" id="XP_033692471.1">
    <property type="nucleotide sequence ID" value="XM_033827773.1"/>
</dbReference>
<sequence>MCKTREERHNKICELLKDEPDLLEREEEIERVGKERYAVYQGDHEVEHLLEIGDVAGYRWIKMNPDMVKERPAQP</sequence>
<reference evidence="1" key="1">
    <citation type="journal article" date="2020" name="Stud. Mycol.">
        <title>101 Dothideomycetes genomes: a test case for predicting lifestyles and emergence of pathogens.</title>
        <authorList>
            <person name="Haridas S."/>
            <person name="Albert R."/>
            <person name="Binder M."/>
            <person name="Bloem J."/>
            <person name="Labutti K."/>
            <person name="Salamov A."/>
            <person name="Andreopoulos B."/>
            <person name="Baker S."/>
            <person name="Barry K."/>
            <person name="Bills G."/>
            <person name="Bluhm B."/>
            <person name="Cannon C."/>
            <person name="Castanera R."/>
            <person name="Culley D."/>
            <person name="Daum C."/>
            <person name="Ezra D."/>
            <person name="Gonzalez J."/>
            <person name="Henrissat B."/>
            <person name="Kuo A."/>
            <person name="Liang C."/>
            <person name="Lipzen A."/>
            <person name="Lutzoni F."/>
            <person name="Magnuson J."/>
            <person name="Mondo S."/>
            <person name="Nolan M."/>
            <person name="Ohm R."/>
            <person name="Pangilinan J."/>
            <person name="Park H.-J."/>
            <person name="Ramirez L."/>
            <person name="Alfaro M."/>
            <person name="Sun H."/>
            <person name="Tritt A."/>
            <person name="Yoshinaga Y."/>
            <person name="Zwiers L.-H."/>
            <person name="Turgeon B."/>
            <person name="Goodwin S."/>
            <person name="Spatafora J."/>
            <person name="Crous P."/>
            <person name="Grigoriev I."/>
        </authorList>
    </citation>
    <scope>NUCLEOTIDE SEQUENCE</scope>
    <source>
        <strain evidence="1">CBS 122368</strain>
    </source>
</reference>
<organism evidence="1 2">
    <name type="scientific">Trematosphaeria pertusa</name>
    <dbReference type="NCBI Taxonomy" id="390896"/>
    <lineage>
        <taxon>Eukaryota</taxon>
        <taxon>Fungi</taxon>
        <taxon>Dikarya</taxon>
        <taxon>Ascomycota</taxon>
        <taxon>Pezizomycotina</taxon>
        <taxon>Dothideomycetes</taxon>
        <taxon>Pleosporomycetidae</taxon>
        <taxon>Pleosporales</taxon>
        <taxon>Massarineae</taxon>
        <taxon>Trematosphaeriaceae</taxon>
        <taxon>Trematosphaeria</taxon>
    </lineage>
</organism>
<name>A0A6A6J517_9PLEO</name>